<accession>A0AA37S6N0</accession>
<evidence type="ECO:0000256" key="4">
    <source>
        <dbReference type="ARBA" id="ARBA00023235"/>
    </source>
</evidence>
<evidence type="ECO:0000256" key="2">
    <source>
        <dbReference type="ARBA" id="ARBA00009774"/>
    </source>
</evidence>
<dbReference type="RefSeq" id="WP_284378216.1">
    <property type="nucleotide sequence ID" value="NZ_BSNM01000003.1"/>
</dbReference>
<name>A0AA37S6N0_9GAMM</name>
<keyword evidence="3" id="KW-0169">Cobalamin biosynthesis</keyword>
<comment type="caution">
    <text evidence="6">The sequence shown here is derived from an EMBL/GenBank/DDBJ whole genome shotgun (WGS) entry which is preliminary data.</text>
</comment>
<protein>
    <submittedName>
        <fullName evidence="6">Precorrin-8X methylmutase</fullName>
    </submittedName>
</protein>
<evidence type="ECO:0000259" key="5">
    <source>
        <dbReference type="Pfam" id="PF02570"/>
    </source>
</evidence>
<evidence type="ECO:0000256" key="1">
    <source>
        <dbReference type="ARBA" id="ARBA00004953"/>
    </source>
</evidence>
<dbReference type="AlphaFoldDB" id="A0AA37S6N0"/>
<dbReference type="PANTHER" id="PTHR43588:SF1">
    <property type="entry name" value="COBALT-PRECORRIN-8 METHYLMUTASE"/>
    <property type="match status" value="1"/>
</dbReference>
<dbReference type="InterPro" id="IPR003722">
    <property type="entry name" value="Cbl_synth_CobH/CbiC"/>
</dbReference>
<dbReference type="Pfam" id="PF02570">
    <property type="entry name" value="CbiC"/>
    <property type="match status" value="1"/>
</dbReference>
<dbReference type="Proteomes" id="UP001161389">
    <property type="component" value="Unassembled WGS sequence"/>
</dbReference>
<keyword evidence="4" id="KW-0413">Isomerase</keyword>
<evidence type="ECO:0000256" key="3">
    <source>
        <dbReference type="ARBA" id="ARBA00022573"/>
    </source>
</evidence>
<evidence type="ECO:0000313" key="7">
    <source>
        <dbReference type="Proteomes" id="UP001161389"/>
    </source>
</evidence>
<reference evidence="6" key="2">
    <citation type="submission" date="2023-01" db="EMBL/GenBank/DDBJ databases">
        <title>Draft genome sequence of Litoribrevibacter albus strain NBRC 110071.</title>
        <authorList>
            <person name="Sun Q."/>
            <person name="Mori K."/>
        </authorList>
    </citation>
    <scope>NUCLEOTIDE SEQUENCE</scope>
    <source>
        <strain evidence="6">NBRC 110071</strain>
    </source>
</reference>
<dbReference type="GO" id="GO:0009236">
    <property type="term" value="P:cobalamin biosynthetic process"/>
    <property type="evidence" value="ECO:0007669"/>
    <property type="project" value="UniProtKB-KW"/>
</dbReference>
<proteinExistence type="inferred from homology"/>
<evidence type="ECO:0000313" key="6">
    <source>
        <dbReference type="EMBL" id="GLQ29947.1"/>
    </source>
</evidence>
<dbReference type="PANTHER" id="PTHR43588">
    <property type="entry name" value="COBALT-PRECORRIN-8 METHYLMUTASE"/>
    <property type="match status" value="1"/>
</dbReference>
<dbReference type="GO" id="GO:0016993">
    <property type="term" value="F:precorrin-8X methylmutase activity"/>
    <property type="evidence" value="ECO:0007669"/>
    <property type="project" value="InterPro"/>
</dbReference>
<reference evidence="6" key="1">
    <citation type="journal article" date="2014" name="Int. J. Syst. Evol. Microbiol.">
        <title>Complete genome sequence of Corynebacterium casei LMG S-19264T (=DSM 44701T), isolated from a smear-ripened cheese.</title>
        <authorList>
            <consortium name="US DOE Joint Genome Institute (JGI-PGF)"/>
            <person name="Walter F."/>
            <person name="Albersmeier A."/>
            <person name="Kalinowski J."/>
            <person name="Ruckert C."/>
        </authorList>
    </citation>
    <scope>NUCLEOTIDE SEQUENCE</scope>
    <source>
        <strain evidence="6">NBRC 110071</strain>
    </source>
</reference>
<feature type="domain" description="Cobalamin biosynthesis precorrin-8X methylmutase CobH/CbiC" evidence="5">
    <location>
        <begin position="11"/>
        <end position="206"/>
    </location>
</feature>
<gene>
    <name evidence="6" type="primary">cobH</name>
    <name evidence="6" type="ORF">GCM10007876_04250</name>
</gene>
<sequence length="213" mass="23635">MNFDYQMNPQKIESESFRQIRELTTLDHFSKDQQQVVMRIVHSLGLPHLAEQVRFSENACEAGREALANDCPILCDVEMVKQGITKRMITKAPLCFLNDPSVAEIAKSNGETRTMAALELWRDQLKDSVVIIGNAPTALFRLLEMIDQGADKPALIIGMPVGFVGAAESKQALWDHHQQLGIECITLLGREGGSAVSSATCNALLRCNRGEYY</sequence>
<comment type="pathway">
    <text evidence="1">Cofactor biosynthesis; adenosylcobalamin biosynthesis.</text>
</comment>
<organism evidence="6 7">
    <name type="scientific">Litoribrevibacter albus</name>
    <dbReference type="NCBI Taxonomy" id="1473156"/>
    <lineage>
        <taxon>Bacteria</taxon>
        <taxon>Pseudomonadati</taxon>
        <taxon>Pseudomonadota</taxon>
        <taxon>Gammaproteobacteria</taxon>
        <taxon>Oceanospirillales</taxon>
        <taxon>Oceanospirillaceae</taxon>
        <taxon>Litoribrevibacter</taxon>
    </lineage>
</organism>
<dbReference type="Gene3D" id="3.40.50.10230">
    <property type="entry name" value="Cobalamin biosynthesis CobH/CbiC, precorrin-8X methylmutase"/>
    <property type="match status" value="1"/>
</dbReference>
<dbReference type="SUPFAM" id="SSF63965">
    <property type="entry name" value="Precorrin-8X methylmutase CbiC/CobH"/>
    <property type="match status" value="1"/>
</dbReference>
<comment type="similarity">
    <text evidence="2">Belongs to the CobH/CbiC family.</text>
</comment>
<dbReference type="EMBL" id="BSNM01000003">
    <property type="protein sequence ID" value="GLQ29947.1"/>
    <property type="molecule type" value="Genomic_DNA"/>
</dbReference>
<dbReference type="InterPro" id="IPR036588">
    <property type="entry name" value="CobH/CbiC_sf"/>
</dbReference>
<keyword evidence="7" id="KW-1185">Reference proteome</keyword>